<dbReference type="EMBL" id="CP101914">
    <property type="protein sequence ID" value="UUI02460.1"/>
    <property type="molecule type" value="Genomic_DNA"/>
</dbReference>
<feature type="transmembrane region" description="Helical" evidence="1">
    <location>
        <begin position="140"/>
        <end position="160"/>
    </location>
</feature>
<dbReference type="PANTHER" id="PTHR35342">
    <property type="entry name" value="TRICARBOXYLIC TRANSPORT PROTEIN"/>
    <property type="match status" value="1"/>
</dbReference>
<dbReference type="Pfam" id="PF01970">
    <property type="entry name" value="TctA"/>
    <property type="match status" value="1"/>
</dbReference>
<accession>A0ABY5JQ99</accession>
<feature type="transmembrane region" description="Helical" evidence="1">
    <location>
        <begin position="167"/>
        <end position="186"/>
    </location>
</feature>
<keyword evidence="1" id="KW-0812">Transmembrane</keyword>
<reference evidence="3" key="1">
    <citation type="submission" date="2022-07" db="EMBL/GenBank/DDBJ databases">
        <title>FELIX.</title>
        <authorList>
            <person name="Wan K.H."/>
            <person name="Park S."/>
            <person name="Lawrence Q."/>
            <person name="Eichenberger J.P."/>
            <person name="Booth B.W."/>
            <person name="Piaggio A.J."/>
            <person name="Chandler J.C."/>
            <person name="Franklin A.B."/>
            <person name="Celniker S.E."/>
        </authorList>
    </citation>
    <scope>NUCLEOTIDE SEQUENCE</scope>
    <source>
        <strain evidence="3">QA-1986 374</strain>
    </source>
</reference>
<keyword evidence="1" id="KW-0472">Membrane</keyword>
<feature type="transmembrane region" description="Helical" evidence="1">
    <location>
        <begin position="325"/>
        <end position="346"/>
    </location>
</feature>
<dbReference type="InterPro" id="IPR002823">
    <property type="entry name" value="DUF112_TM"/>
</dbReference>
<feature type="transmembrane region" description="Helical" evidence="1">
    <location>
        <begin position="62"/>
        <end position="84"/>
    </location>
</feature>
<feature type="transmembrane region" description="Helical" evidence="1">
    <location>
        <begin position="437"/>
        <end position="461"/>
    </location>
</feature>
<keyword evidence="1" id="KW-1133">Transmembrane helix</keyword>
<feature type="transmembrane region" description="Helical" evidence="1">
    <location>
        <begin position="473"/>
        <end position="494"/>
    </location>
</feature>
<feature type="domain" description="DUF112" evidence="2">
    <location>
        <begin position="23"/>
        <end position="442"/>
    </location>
</feature>
<dbReference type="RefSeq" id="WP_256707694.1">
    <property type="nucleotide sequence ID" value="NZ_CP101914.1"/>
</dbReference>
<feature type="transmembrane region" description="Helical" evidence="1">
    <location>
        <begin position="262"/>
        <end position="283"/>
    </location>
</feature>
<gene>
    <name evidence="3" type="ORF">NP439_20850</name>
</gene>
<dbReference type="PANTHER" id="PTHR35342:SF5">
    <property type="entry name" value="TRICARBOXYLIC TRANSPORT PROTEIN"/>
    <property type="match status" value="1"/>
</dbReference>
<evidence type="ECO:0000256" key="1">
    <source>
        <dbReference type="SAM" id="Phobius"/>
    </source>
</evidence>
<name>A0ABY5JQ99_9BACI</name>
<organism evidence="3 4">
    <name type="scientific">Oceanobacillus jeddahense</name>
    <dbReference type="NCBI Taxonomy" id="1462527"/>
    <lineage>
        <taxon>Bacteria</taxon>
        <taxon>Bacillati</taxon>
        <taxon>Bacillota</taxon>
        <taxon>Bacilli</taxon>
        <taxon>Bacillales</taxon>
        <taxon>Bacillaceae</taxon>
        <taxon>Oceanobacillus</taxon>
    </lineage>
</organism>
<protein>
    <submittedName>
        <fullName evidence="3">Tripartite tricarboxylate transporter permease</fullName>
    </submittedName>
</protein>
<evidence type="ECO:0000313" key="4">
    <source>
        <dbReference type="Proteomes" id="UP001059773"/>
    </source>
</evidence>
<feature type="transmembrane region" description="Helical" evidence="1">
    <location>
        <begin position="21"/>
        <end position="42"/>
    </location>
</feature>
<proteinExistence type="predicted"/>
<evidence type="ECO:0000259" key="2">
    <source>
        <dbReference type="Pfam" id="PF01970"/>
    </source>
</evidence>
<feature type="transmembrane region" description="Helical" evidence="1">
    <location>
        <begin position="358"/>
        <end position="384"/>
    </location>
</feature>
<feature type="transmembrane region" description="Helical" evidence="1">
    <location>
        <begin position="206"/>
        <end position="223"/>
    </location>
</feature>
<sequence length="503" mass="53852">MSLINFSAVSEALGMLFSLEIVLYIIGGLIVGTVLGAIPGLSGTLGIALMLPITYYMEPISAIMFLSAIFTGGVYGGGITAVMLNVPGAPGAVATTLDGYPMTRQGKHNEALGIGLMSSVIGCLVGYLLVFVFLQPLGTFVLKFQAPEMMILTLFALSIISTIQGDILKTLIAGFLGLLLGTIGSTTFGRPRGTFGINELYEGIEIVPALMGLLAISELFFLVNRKFIVDSKTDIPKKSFRSIFAGMKISVKQKINTLRSSIIGLAIGLLPAAGATVASLVSYSQAQTFSKDKKSFGKGNPKGLVAAETANSASEGGSLGTMMTFGIPGGSAAAVLMAAFMVHGLTPGPFLIRDHLDLTYAVIIGNFFQGVFLLGIGLLFIWYFSRVVFIPTRLLIPIVTIFSLLGAFSVRMLYIDVIITILFAILALIMRKLDYPIIAILLGLILGASIDGELTRTILLYEGRYLELFQRPIFTIMLIITVIVFLIPVFQKLFNKNKAFSND</sequence>
<dbReference type="Proteomes" id="UP001059773">
    <property type="component" value="Chromosome"/>
</dbReference>
<feature type="transmembrane region" description="Helical" evidence="1">
    <location>
        <begin position="111"/>
        <end position="134"/>
    </location>
</feature>
<feature type="transmembrane region" description="Helical" evidence="1">
    <location>
        <begin position="413"/>
        <end position="431"/>
    </location>
</feature>
<keyword evidence="4" id="KW-1185">Reference proteome</keyword>
<evidence type="ECO:0000313" key="3">
    <source>
        <dbReference type="EMBL" id="UUI02460.1"/>
    </source>
</evidence>